<reference evidence="2" key="1">
    <citation type="submission" date="2009-01" db="EMBL/GenBank/DDBJ databases">
        <title>Complete sequence of Anaeromyxobacter dehalogenans 2CP-1.</title>
        <authorList>
            <consortium name="US DOE Joint Genome Institute"/>
            <person name="Lucas S."/>
            <person name="Copeland A."/>
            <person name="Lapidus A."/>
            <person name="Glavina del Rio T."/>
            <person name="Dalin E."/>
            <person name="Tice H."/>
            <person name="Bruce D."/>
            <person name="Goodwin L."/>
            <person name="Pitluck S."/>
            <person name="Saunders E."/>
            <person name="Brettin T."/>
            <person name="Detter J.C."/>
            <person name="Han C."/>
            <person name="Larimer F."/>
            <person name="Land M."/>
            <person name="Hauser L."/>
            <person name="Kyrpides N."/>
            <person name="Ovchinnikova G."/>
            <person name="Beliaev A.S."/>
            <person name="Richardson P."/>
        </authorList>
    </citation>
    <scope>NUCLEOTIDE SEQUENCE</scope>
    <source>
        <strain evidence="2">2CP-1</strain>
    </source>
</reference>
<dbReference type="SUPFAM" id="SSF51735">
    <property type="entry name" value="NAD(P)-binding Rossmann-fold domains"/>
    <property type="match status" value="1"/>
</dbReference>
<sequence>MDLGLDGKVAVVTGGSRGIGRAIALALAREGARVAVGARGAEALADVRAALQEASPGPHLTVAADLVTAGGVDRLVGEAVSALGGLDVLVNNVGGSGARSVADADEADLRAVLDRNLFPALRASLRAIPELRRRGGGSIVMITSIWGREAGGGPSYNAAKAAEQSLAKSLGRELAADGIRVNSVAPGSIAFPGGGWERRRQADPEGIAEFVRREIPGGRFGTPEEVAAVVAFLASPRASWVNGACWVVDGGQSRSF</sequence>
<dbReference type="KEGG" id="acp:A2cp1_2944"/>
<protein>
    <submittedName>
        <fullName evidence="2">Short-chain dehydrogenase/reductase SDR</fullName>
    </submittedName>
</protein>
<comment type="similarity">
    <text evidence="1">Belongs to the short-chain dehydrogenases/reductases (SDR) family.</text>
</comment>
<evidence type="ECO:0000256" key="1">
    <source>
        <dbReference type="ARBA" id="ARBA00006484"/>
    </source>
</evidence>
<accession>B8JEY5</accession>
<dbReference type="RefSeq" id="WP_012634014.1">
    <property type="nucleotide sequence ID" value="NC_011891.1"/>
</dbReference>
<dbReference type="HOGENOM" id="CLU_010194_1_2_7"/>
<dbReference type="Proteomes" id="UP000007089">
    <property type="component" value="Chromosome"/>
</dbReference>
<dbReference type="Pfam" id="PF13561">
    <property type="entry name" value="adh_short_C2"/>
    <property type="match status" value="1"/>
</dbReference>
<dbReference type="PANTHER" id="PTHR42760:SF135">
    <property type="entry name" value="BLL7886 PROTEIN"/>
    <property type="match status" value="1"/>
</dbReference>
<name>B8JEY5_ANAD2</name>
<dbReference type="EMBL" id="CP001359">
    <property type="protein sequence ID" value="ACL66281.1"/>
    <property type="molecule type" value="Genomic_DNA"/>
</dbReference>
<dbReference type="PRINTS" id="PR00081">
    <property type="entry name" value="GDHRDH"/>
</dbReference>
<dbReference type="CDD" id="cd05233">
    <property type="entry name" value="SDR_c"/>
    <property type="match status" value="1"/>
</dbReference>
<dbReference type="InterPro" id="IPR036291">
    <property type="entry name" value="NAD(P)-bd_dom_sf"/>
</dbReference>
<evidence type="ECO:0000313" key="3">
    <source>
        <dbReference type="Proteomes" id="UP000007089"/>
    </source>
</evidence>
<gene>
    <name evidence="2" type="ordered locus">A2cp1_2944</name>
</gene>
<evidence type="ECO:0000313" key="2">
    <source>
        <dbReference type="EMBL" id="ACL66281.1"/>
    </source>
</evidence>
<dbReference type="InterPro" id="IPR002347">
    <property type="entry name" value="SDR_fam"/>
</dbReference>
<proteinExistence type="inferred from homology"/>
<keyword evidence="3" id="KW-1185">Reference proteome</keyword>
<dbReference type="Gene3D" id="3.40.50.720">
    <property type="entry name" value="NAD(P)-binding Rossmann-like Domain"/>
    <property type="match status" value="1"/>
</dbReference>
<dbReference type="PRINTS" id="PR00080">
    <property type="entry name" value="SDRFAMILY"/>
</dbReference>
<dbReference type="GO" id="GO:0016616">
    <property type="term" value="F:oxidoreductase activity, acting on the CH-OH group of donors, NAD or NADP as acceptor"/>
    <property type="evidence" value="ECO:0007669"/>
    <property type="project" value="TreeGrafter"/>
</dbReference>
<organism evidence="2 3">
    <name type="scientific">Anaeromyxobacter dehalogenans (strain ATCC BAA-258 / DSM 21875 / 2CP-1)</name>
    <dbReference type="NCBI Taxonomy" id="455488"/>
    <lineage>
        <taxon>Bacteria</taxon>
        <taxon>Pseudomonadati</taxon>
        <taxon>Myxococcota</taxon>
        <taxon>Myxococcia</taxon>
        <taxon>Myxococcales</taxon>
        <taxon>Cystobacterineae</taxon>
        <taxon>Anaeromyxobacteraceae</taxon>
        <taxon>Anaeromyxobacter</taxon>
    </lineage>
</organism>
<dbReference type="AlphaFoldDB" id="B8JEY5"/>
<dbReference type="PANTHER" id="PTHR42760">
    <property type="entry name" value="SHORT-CHAIN DEHYDROGENASES/REDUCTASES FAMILY MEMBER"/>
    <property type="match status" value="1"/>
</dbReference>
<dbReference type="GO" id="GO:0030497">
    <property type="term" value="P:fatty acid elongation"/>
    <property type="evidence" value="ECO:0007669"/>
    <property type="project" value="TreeGrafter"/>
</dbReference>
<dbReference type="FunFam" id="3.40.50.720:FF:000084">
    <property type="entry name" value="Short-chain dehydrogenase reductase"/>
    <property type="match status" value="1"/>
</dbReference>